<dbReference type="EMBL" id="MN740118">
    <property type="protein sequence ID" value="QHT88467.1"/>
    <property type="molecule type" value="Genomic_DNA"/>
</dbReference>
<dbReference type="AlphaFoldDB" id="A0A6C0I7W5"/>
<organism evidence="1">
    <name type="scientific">viral metagenome</name>
    <dbReference type="NCBI Taxonomy" id="1070528"/>
    <lineage>
        <taxon>unclassified sequences</taxon>
        <taxon>metagenomes</taxon>
        <taxon>organismal metagenomes</taxon>
    </lineage>
</organism>
<protein>
    <submittedName>
        <fullName evidence="1">Uncharacterized protein</fullName>
    </submittedName>
</protein>
<sequence>MNPSLIQLSEFVPNNDAERAVYNIDAEKYIIQKYIDDSKSSWAKGKYYLGGQIRVEPNEPITPELFKQAWKPFLDGSCNDYCNSFEYASILSAKRGLTSIDKIVKKYIEIQKLRILEELEKTKLVTDVNKTIIGFI</sequence>
<name>A0A6C0I7W5_9ZZZZ</name>
<evidence type="ECO:0000313" key="1">
    <source>
        <dbReference type="EMBL" id="QHT88467.1"/>
    </source>
</evidence>
<reference evidence="1" key="1">
    <citation type="journal article" date="2020" name="Nature">
        <title>Giant virus diversity and host interactions through global metagenomics.</title>
        <authorList>
            <person name="Schulz F."/>
            <person name="Roux S."/>
            <person name="Paez-Espino D."/>
            <person name="Jungbluth S."/>
            <person name="Walsh D.A."/>
            <person name="Denef V.J."/>
            <person name="McMahon K.D."/>
            <person name="Konstantinidis K.T."/>
            <person name="Eloe-Fadrosh E.A."/>
            <person name="Kyrpides N.C."/>
            <person name="Woyke T."/>
        </authorList>
    </citation>
    <scope>NUCLEOTIDE SEQUENCE</scope>
    <source>
        <strain evidence="1">GVMAG-M-3300023184-51</strain>
    </source>
</reference>
<proteinExistence type="predicted"/>
<accession>A0A6C0I7W5</accession>